<dbReference type="PANTHER" id="PTHR33112">
    <property type="entry name" value="DOMAIN PROTEIN, PUTATIVE-RELATED"/>
    <property type="match status" value="1"/>
</dbReference>
<evidence type="ECO:0000313" key="2">
    <source>
        <dbReference type="EMBL" id="KAF2195861.1"/>
    </source>
</evidence>
<accession>A0A6A6EX48</accession>
<evidence type="ECO:0000313" key="3">
    <source>
        <dbReference type="Proteomes" id="UP000800200"/>
    </source>
</evidence>
<proteinExistence type="predicted"/>
<name>A0A6A6EX48_9PEZI</name>
<protein>
    <submittedName>
        <fullName evidence="2">HET-domain-containing protein</fullName>
    </submittedName>
</protein>
<dbReference type="Proteomes" id="UP000800200">
    <property type="component" value="Unassembled WGS sequence"/>
</dbReference>
<dbReference type="OrthoDB" id="5125733at2759"/>
<dbReference type="EMBL" id="ML994610">
    <property type="protein sequence ID" value="KAF2195861.1"/>
    <property type="molecule type" value="Genomic_DNA"/>
</dbReference>
<dbReference type="PANTHER" id="PTHR33112:SF16">
    <property type="entry name" value="HETEROKARYON INCOMPATIBILITY DOMAIN-CONTAINING PROTEIN"/>
    <property type="match status" value="1"/>
</dbReference>
<reference evidence="2" key="1">
    <citation type="journal article" date="2020" name="Stud. Mycol.">
        <title>101 Dothideomycetes genomes: a test case for predicting lifestyles and emergence of pathogens.</title>
        <authorList>
            <person name="Haridas S."/>
            <person name="Albert R."/>
            <person name="Binder M."/>
            <person name="Bloem J."/>
            <person name="Labutti K."/>
            <person name="Salamov A."/>
            <person name="Andreopoulos B."/>
            <person name="Baker S."/>
            <person name="Barry K."/>
            <person name="Bills G."/>
            <person name="Bluhm B."/>
            <person name="Cannon C."/>
            <person name="Castanera R."/>
            <person name="Culley D."/>
            <person name="Daum C."/>
            <person name="Ezra D."/>
            <person name="Gonzalez J."/>
            <person name="Henrissat B."/>
            <person name="Kuo A."/>
            <person name="Liang C."/>
            <person name="Lipzen A."/>
            <person name="Lutzoni F."/>
            <person name="Magnuson J."/>
            <person name="Mondo S."/>
            <person name="Nolan M."/>
            <person name="Ohm R."/>
            <person name="Pangilinan J."/>
            <person name="Park H.-J."/>
            <person name="Ramirez L."/>
            <person name="Alfaro M."/>
            <person name="Sun H."/>
            <person name="Tritt A."/>
            <person name="Yoshinaga Y."/>
            <person name="Zwiers L.-H."/>
            <person name="Turgeon B."/>
            <person name="Goodwin S."/>
            <person name="Spatafora J."/>
            <person name="Crous P."/>
            <person name="Grigoriev I."/>
        </authorList>
    </citation>
    <scope>NUCLEOTIDE SEQUENCE</scope>
    <source>
        <strain evidence="2">CBS 207.26</strain>
    </source>
</reference>
<dbReference type="InterPro" id="IPR010730">
    <property type="entry name" value="HET"/>
</dbReference>
<dbReference type="AlphaFoldDB" id="A0A6A6EX48"/>
<sequence length="744" mass="84409">MLGPGWFCQPYESQEITGSFQLFRRPKKDPIFQSKLHRDFSTATAVPESLDIISDSSSQSAFNRAAAWLSYCINNHDECKVPNAGYVPHRLLNVGADGVREPFLFEPREPATYICLSYCWGPDVHDVLKTTKANLPSHYHAIKLSLLPATIRDAVVFCRGLNVSNLWVDSLCIVQDDLDEWRQDSAHMGDIYMNSLLTIAAEEPASCKVGFLGKQRYGSPEWQRRVVTEVPGGSEIFIRPGQEDYEHDEYEDNKQSSLGKRGWCLQESILPTRKLRFNGNEMEWECNRLLFCECGHFVDNDKLSFQAFKRFIKVGYSLELGCNSGSDSGSGLYRGPGSDSSLDSDFIYNFVREKGSHPVSGVSVRFRANLEPDYGRRDSDAPYQSWTQVIEEFSNRSLTRDADKLVALSGLAKVIIEGTKELEGKSNVYLAGDVYLAGLWRRDFIFGLAWHTERPGSGGVAPHKRPLDYRAPSWSWASVDGPVRYGIHEGVKNWKYKPTPRPNCTIHEVVCFPVSPADPTGAVTGGYAVLTGPLATVELVLLDEELSALWRERTSTWLARWRPAGAMSQVSLVRAKNLKSYEMSLDLPREISLRKDDARADCWIQGRCKDRCCLWESEKFSLQNYLTGTWLYRHTIEPVIPREKEEASNYQKDRPNSVINESRLNENKASFYCLRLFTWEDLSTYRRILPGGHRSPGIVPEVWYLVFQKSRKIDGAFERIGIGVAREAYCDLFDGHEISTIRIV</sequence>
<keyword evidence="3" id="KW-1185">Reference proteome</keyword>
<feature type="domain" description="Heterokaryon incompatibility" evidence="1">
    <location>
        <begin position="113"/>
        <end position="267"/>
    </location>
</feature>
<evidence type="ECO:0000259" key="1">
    <source>
        <dbReference type="Pfam" id="PF06985"/>
    </source>
</evidence>
<dbReference type="Pfam" id="PF06985">
    <property type="entry name" value="HET"/>
    <property type="match status" value="1"/>
</dbReference>
<gene>
    <name evidence="2" type="ORF">K469DRAFT_19994</name>
</gene>
<organism evidence="2 3">
    <name type="scientific">Zopfia rhizophila CBS 207.26</name>
    <dbReference type="NCBI Taxonomy" id="1314779"/>
    <lineage>
        <taxon>Eukaryota</taxon>
        <taxon>Fungi</taxon>
        <taxon>Dikarya</taxon>
        <taxon>Ascomycota</taxon>
        <taxon>Pezizomycotina</taxon>
        <taxon>Dothideomycetes</taxon>
        <taxon>Dothideomycetes incertae sedis</taxon>
        <taxon>Zopfiaceae</taxon>
        <taxon>Zopfia</taxon>
    </lineage>
</organism>